<feature type="domain" description="Oxidoreductase molybdopterin-binding" evidence="1">
    <location>
        <begin position="32"/>
        <end position="175"/>
    </location>
</feature>
<dbReference type="InterPro" id="IPR001646">
    <property type="entry name" value="5peptide_repeat"/>
</dbReference>
<dbReference type="Gene3D" id="2.160.20.80">
    <property type="entry name" value="E3 ubiquitin-protein ligase SopA"/>
    <property type="match status" value="1"/>
</dbReference>
<accession>W4LMG6</accession>
<evidence type="ECO:0000313" key="3">
    <source>
        <dbReference type="Proteomes" id="UP000019141"/>
    </source>
</evidence>
<dbReference type="Gene3D" id="3.90.420.10">
    <property type="entry name" value="Oxidoreductase, molybdopterin-binding domain"/>
    <property type="match status" value="1"/>
</dbReference>
<keyword evidence="3" id="KW-1185">Reference proteome</keyword>
<dbReference type="InterPro" id="IPR000572">
    <property type="entry name" value="OxRdtase_Mopterin-bd_dom"/>
</dbReference>
<dbReference type="EMBL" id="AZHW01000508">
    <property type="protein sequence ID" value="ETW98885.1"/>
    <property type="molecule type" value="Genomic_DNA"/>
</dbReference>
<comment type="caution">
    <text evidence="2">The sequence shown here is derived from an EMBL/GenBank/DDBJ whole genome shotgun (WGS) entry which is preliminary data.</text>
</comment>
<dbReference type="SUPFAM" id="SSF141571">
    <property type="entry name" value="Pentapeptide repeat-like"/>
    <property type="match status" value="1"/>
</dbReference>
<protein>
    <recommendedName>
        <fullName evidence="1">Oxidoreductase molybdopterin-binding domain-containing protein</fullName>
    </recommendedName>
</protein>
<reference evidence="2 3" key="1">
    <citation type="journal article" date="2014" name="Nature">
        <title>An environmental bacterial taxon with a large and distinct metabolic repertoire.</title>
        <authorList>
            <person name="Wilson M.C."/>
            <person name="Mori T."/>
            <person name="Ruckert C."/>
            <person name="Uria A.R."/>
            <person name="Helf M.J."/>
            <person name="Takada K."/>
            <person name="Gernert C."/>
            <person name="Steffens U.A."/>
            <person name="Heycke N."/>
            <person name="Schmitt S."/>
            <person name="Rinke C."/>
            <person name="Helfrich E.J."/>
            <person name="Brachmann A.O."/>
            <person name="Gurgui C."/>
            <person name="Wakimoto T."/>
            <person name="Kracht M."/>
            <person name="Crusemann M."/>
            <person name="Hentschel U."/>
            <person name="Abe I."/>
            <person name="Matsunaga S."/>
            <person name="Kalinowski J."/>
            <person name="Takeyama H."/>
            <person name="Piel J."/>
        </authorList>
    </citation>
    <scope>NUCLEOTIDE SEQUENCE [LARGE SCALE GENOMIC DNA]</scope>
    <source>
        <strain evidence="3">TSY1</strain>
    </source>
</reference>
<dbReference type="InterPro" id="IPR036374">
    <property type="entry name" value="OxRdtase_Mopterin-bd_sf"/>
</dbReference>
<sequence length="341" mass="38400">MSDQASPMLPPRQQVTQKFPIVGEREPDAAALDLKRWRLTVSGAVEQPQSWTYDAVQQLPQIEVTHDIHCVTRWSRLGCRWRGVSLDTIAAQVPPTARARFVQFLAYSARQHDSTLPLDVCQQEGVLLAWAMDGQLLSVAHGYPLRVVAPTRYFYKSVKWVREIRFLETDIIGFWERGGYHNNGDFWQEERYVSGNLKADQIERLRRSGNFRPYLDQVLLSLDLSGANFTGLDLSGVQLKHCSLAGCQLQGAKLQGANLTNSDLRHANLQGADLSGADLEGTLFMGADLRHCSLRDTRLAAAEFCRDGEPSAQVEKLDLRGAMTEDLLEDQYRFLRQQGVL</sequence>
<name>W4LMG6_ENTF1</name>
<dbReference type="PANTHER" id="PTHR43032">
    <property type="entry name" value="PROTEIN-METHIONINE-SULFOXIDE REDUCTASE"/>
    <property type="match status" value="1"/>
</dbReference>
<dbReference type="PANTHER" id="PTHR43032:SF4">
    <property type="entry name" value="OXIDOREDUCTASE MOLYBDOPTERIN-BINDING DOMAIN-CONTAINING PROTEIN"/>
    <property type="match status" value="1"/>
</dbReference>
<dbReference type="AlphaFoldDB" id="W4LMG6"/>
<dbReference type="Pfam" id="PF00805">
    <property type="entry name" value="Pentapeptide"/>
    <property type="match status" value="1"/>
</dbReference>
<evidence type="ECO:0000259" key="1">
    <source>
        <dbReference type="Pfam" id="PF00174"/>
    </source>
</evidence>
<evidence type="ECO:0000313" key="2">
    <source>
        <dbReference type="EMBL" id="ETW98885.1"/>
    </source>
</evidence>
<dbReference type="SUPFAM" id="SSF56524">
    <property type="entry name" value="Oxidoreductase molybdopterin-binding domain"/>
    <property type="match status" value="1"/>
</dbReference>
<dbReference type="HOGENOM" id="CLU_812992_0_0_7"/>
<dbReference type="Proteomes" id="UP000019141">
    <property type="component" value="Unassembled WGS sequence"/>
</dbReference>
<proteinExistence type="predicted"/>
<dbReference type="Pfam" id="PF00174">
    <property type="entry name" value="Oxidored_molyb"/>
    <property type="match status" value="1"/>
</dbReference>
<gene>
    <name evidence="2" type="ORF">ETSY1_16965</name>
</gene>
<organism evidence="2 3">
    <name type="scientific">Entotheonella factor</name>
    <dbReference type="NCBI Taxonomy" id="1429438"/>
    <lineage>
        <taxon>Bacteria</taxon>
        <taxon>Pseudomonadati</taxon>
        <taxon>Nitrospinota/Tectimicrobiota group</taxon>
        <taxon>Candidatus Tectimicrobiota</taxon>
        <taxon>Candidatus Entotheonellia</taxon>
        <taxon>Candidatus Entotheonellales</taxon>
        <taxon>Candidatus Entotheonellaceae</taxon>
        <taxon>Candidatus Entotheonella</taxon>
    </lineage>
</organism>